<keyword evidence="2" id="KW-1185">Reference proteome</keyword>
<proteinExistence type="predicted"/>
<accession>A0A9W5X6H5</accession>
<evidence type="ECO:0008006" key="3">
    <source>
        <dbReference type="Google" id="ProtNLM"/>
    </source>
</evidence>
<dbReference type="Proteomes" id="UP000621492">
    <property type="component" value="Unassembled WGS sequence"/>
</dbReference>
<dbReference type="AlphaFoldDB" id="A0A9W5X6H5"/>
<reference evidence="1" key="2">
    <citation type="submission" date="2020-09" db="EMBL/GenBank/DDBJ databases">
        <authorList>
            <person name="Sun Q."/>
            <person name="Zhou Y."/>
        </authorList>
    </citation>
    <scope>NUCLEOTIDE SEQUENCE</scope>
    <source>
        <strain evidence="1">CGMCC 1.15454</strain>
    </source>
</reference>
<evidence type="ECO:0000313" key="2">
    <source>
        <dbReference type="Proteomes" id="UP000621492"/>
    </source>
</evidence>
<sequence length="195" mass="22449">MKMKIMKITLNDVSKYCGLSTATVSHGHYVGTYLALTALERYWWGEGEFKFFIDDDHHYPTICGTGTEDYFGGAWAFHKKQSDGTITSSTYNTPFLGYAFQSTKDHTRDNFPKKDAIPTHGFGNDALPMHGLYRWHIPDPIRFNKNLKVVLQQIGNDDIKLYERSDDVSSVAYWYQVEPHQPFPTFPDVQARRPI</sequence>
<dbReference type="Pfam" id="PF11175">
    <property type="entry name" value="DUF2961"/>
    <property type="match status" value="1"/>
</dbReference>
<comment type="caution">
    <text evidence="1">The sequence shown here is derived from an EMBL/GenBank/DDBJ whole genome shotgun (WGS) entry which is preliminary data.</text>
</comment>
<dbReference type="Gene3D" id="2.60.120.1390">
    <property type="match status" value="1"/>
</dbReference>
<dbReference type="RefSeq" id="WP_088052583.1">
    <property type="nucleotide sequence ID" value="NZ_BMJD01000032.1"/>
</dbReference>
<dbReference type="EMBL" id="BMJD01000032">
    <property type="protein sequence ID" value="GGB52689.1"/>
    <property type="molecule type" value="Genomic_DNA"/>
</dbReference>
<protein>
    <recommendedName>
        <fullName evidence="3">DUF2961 domain-containing protein</fullName>
    </recommendedName>
</protein>
<evidence type="ECO:0000313" key="1">
    <source>
        <dbReference type="EMBL" id="GGB52689.1"/>
    </source>
</evidence>
<dbReference type="InterPro" id="IPR021345">
    <property type="entry name" value="DUF2961"/>
</dbReference>
<organism evidence="1 2">
    <name type="scientific">Lentibacillus populi</name>
    <dbReference type="NCBI Taxonomy" id="1827502"/>
    <lineage>
        <taxon>Bacteria</taxon>
        <taxon>Bacillati</taxon>
        <taxon>Bacillota</taxon>
        <taxon>Bacilli</taxon>
        <taxon>Bacillales</taxon>
        <taxon>Bacillaceae</taxon>
        <taxon>Lentibacillus</taxon>
    </lineage>
</organism>
<reference evidence="1" key="1">
    <citation type="journal article" date="2014" name="Int. J. Syst. Evol. Microbiol.">
        <title>Complete genome sequence of Corynebacterium casei LMG S-19264T (=DSM 44701T), isolated from a smear-ripened cheese.</title>
        <authorList>
            <consortium name="US DOE Joint Genome Institute (JGI-PGF)"/>
            <person name="Walter F."/>
            <person name="Albersmeier A."/>
            <person name="Kalinowski J."/>
            <person name="Ruckert C."/>
        </authorList>
    </citation>
    <scope>NUCLEOTIDE SEQUENCE</scope>
    <source>
        <strain evidence="1">CGMCC 1.15454</strain>
    </source>
</reference>
<gene>
    <name evidence="1" type="ORF">GCM10011409_32850</name>
</gene>
<name>A0A9W5X6H5_9BACI</name>